<name>A0A7G1HW15_9BACT</name>
<feature type="domain" description="FecR protein" evidence="2">
    <location>
        <begin position="180"/>
        <end position="274"/>
    </location>
</feature>
<keyword evidence="1" id="KW-0812">Transmembrane</keyword>
<dbReference type="InterPro" id="IPR006860">
    <property type="entry name" value="FecR"/>
</dbReference>
<accession>A0A7G1HW15</accession>
<evidence type="ECO:0000313" key="4">
    <source>
        <dbReference type="EMBL" id="BCI63889.1"/>
    </source>
</evidence>
<proteinExistence type="predicted"/>
<dbReference type="PANTHER" id="PTHR30273">
    <property type="entry name" value="PERIPLASMIC SIGNAL SENSOR AND SIGMA FACTOR ACTIVATOR FECR-RELATED"/>
    <property type="match status" value="1"/>
</dbReference>
<feature type="domain" description="Protein FecR C-terminal" evidence="3">
    <location>
        <begin position="316"/>
        <end position="385"/>
    </location>
</feature>
<protein>
    <submittedName>
        <fullName evidence="4">Iron dicitrate transporter FecR</fullName>
    </submittedName>
</protein>
<dbReference type="EMBL" id="AP023322">
    <property type="protein sequence ID" value="BCI63889.1"/>
    <property type="molecule type" value="Genomic_DNA"/>
</dbReference>
<dbReference type="Pfam" id="PF04773">
    <property type="entry name" value="FecR"/>
    <property type="match status" value="1"/>
</dbReference>
<evidence type="ECO:0000259" key="2">
    <source>
        <dbReference type="Pfam" id="PF04773"/>
    </source>
</evidence>
<keyword evidence="5" id="KW-1185">Reference proteome</keyword>
<keyword evidence="1" id="KW-0472">Membrane</keyword>
<reference evidence="5" key="1">
    <citation type="submission" date="2020-07" db="EMBL/GenBank/DDBJ databases">
        <title>Complete genome sequencing of Coprobacter sp. strain 2CBH44.</title>
        <authorList>
            <person name="Sakamoto M."/>
            <person name="Murakami T."/>
            <person name="Mori H."/>
        </authorList>
    </citation>
    <scope>NUCLEOTIDE SEQUENCE [LARGE SCALE GENOMIC DNA]</scope>
    <source>
        <strain evidence="5">2CBH44</strain>
    </source>
</reference>
<gene>
    <name evidence="4" type="ORF">Cop2CBH44_22420</name>
</gene>
<dbReference type="AlphaFoldDB" id="A0A7G1HW15"/>
<feature type="transmembrane region" description="Helical" evidence="1">
    <location>
        <begin position="87"/>
        <end position="109"/>
    </location>
</feature>
<dbReference type="Pfam" id="PF16344">
    <property type="entry name" value="FecR_C"/>
    <property type="match status" value="1"/>
</dbReference>
<evidence type="ECO:0000259" key="3">
    <source>
        <dbReference type="Pfam" id="PF16344"/>
    </source>
</evidence>
<dbReference type="KEGG" id="copr:Cop2CBH44_22420"/>
<dbReference type="PANTHER" id="PTHR30273:SF2">
    <property type="entry name" value="PROTEIN FECR"/>
    <property type="match status" value="1"/>
</dbReference>
<dbReference type="InterPro" id="IPR012373">
    <property type="entry name" value="Ferrdict_sens_TM"/>
</dbReference>
<dbReference type="Gene3D" id="3.55.50.30">
    <property type="match status" value="1"/>
</dbReference>
<dbReference type="GO" id="GO:0016989">
    <property type="term" value="F:sigma factor antagonist activity"/>
    <property type="evidence" value="ECO:0007669"/>
    <property type="project" value="TreeGrafter"/>
</dbReference>
<dbReference type="InterPro" id="IPR032508">
    <property type="entry name" value="FecR_C"/>
</dbReference>
<dbReference type="Gene3D" id="2.60.120.1440">
    <property type="match status" value="1"/>
</dbReference>
<sequence>MEYSDINKVKQLLIKKLTGQLSKNEKNDLEAWEKYSPENQKSARKISTSEFLERAILDNNKNLRQKSWNNLHSQIKKKYPFRSKSFIWARIAATVILLIGIGTIVYFSVNSSQNTEHTDTYTFHPGCKNAIFQFSNGESLDLKDLSNFTIEKGDYKLISQEDTLYIKKIYEEIYEDTYNTIKVPRGGEYIVKLDDETVIYLNSESELKIPTVFSKENRHAYLKGEAYFSVTHDKEHPFIVETSQMKIKVLGTKFNIRCYENEPVCAATLVEGAINIEHKNKSYKVLPGNQICINQEGLVSNKEVETYLYTAWKDGRLVFENAPLSTIMNELGRWYNFDVTYNAPDIEDMHFTIDVKKYGDLSKIISLMEKMNKVKFGFKNQSIIVDKK</sequence>
<dbReference type="RefSeq" id="WP_021931730.1">
    <property type="nucleotide sequence ID" value="NZ_AP023322.1"/>
</dbReference>
<dbReference type="Proteomes" id="UP000594042">
    <property type="component" value="Chromosome"/>
</dbReference>
<organism evidence="4 5">
    <name type="scientific">Coprobacter secundus subsp. similis</name>
    <dbReference type="NCBI Taxonomy" id="2751153"/>
    <lineage>
        <taxon>Bacteria</taxon>
        <taxon>Pseudomonadati</taxon>
        <taxon>Bacteroidota</taxon>
        <taxon>Bacteroidia</taxon>
        <taxon>Bacteroidales</taxon>
        <taxon>Barnesiellaceae</taxon>
        <taxon>Coprobacter</taxon>
    </lineage>
</organism>
<evidence type="ECO:0000313" key="5">
    <source>
        <dbReference type="Proteomes" id="UP000594042"/>
    </source>
</evidence>
<evidence type="ECO:0000256" key="1">
    <source>
        <dbReference type="SAM" id="Phobius"/>
    </source>
</evidence>
<keyword evidence="1" id="KW-1133">Transmembrane helix</keyword>